<dbReference type="EMBL" id="LAZR01016599">
    <property type="protein sequence ID" value="KKM03795.1"/>
    <property type="molecule type" value="Genomic_DNA"/>
</dbReference>
<protein>
    <submittedName>
        <fullName evidence="1">Uncharacterized protein</fullName>
    </submittedName>
</protein>
<reference evidence="1" key="1">
    <citation type="journal article" date="2015" name="Nature">
        <title>Complex archaea that bridge the gap between prokaryotes and eukaryotes.</title>
        <authorList>
            <person name="Spang A."/>
            <person name="Saw J.H."/>
            <person name="Jorgensen S.L."/>
            <person name="Zaremba-Niedzwiedzka K."/>
            <person name="Martijn J."/>
            <person name="Lind A.E."/>
            <person name="van Eijk R."/>
            <person name="Schleper C."/>
            <person name="Guy L."/>
            <person name="Ettema T.J."/>
        </authorList>
    </citation>
    <scope>NUCLEOTIDE SEQUENCE</scope>
</reference>
<gene>
    <name evidence="1" type="ORF">LCGC14_1770810</name>
</gene>
<proteinExistence type="predicted"/>
<comment type="caution">
    <text evidence="1">The sequence shown here is derived from an EMBL/GenBank/DDBJ whole genome shotgun (WGS) entry which is preliminary data.</text>
</comment>
<sequence>MPRSKDPRNYAQFYRDLAISMDAGVPEISLDTSGRNAIYIRNNFYGFVQACKHEAETITKHKGLPDSEKLQRVETALRMEEVMRGYMVMIDPVLKEQTDQSMADWPKAKLRFIRRDLDPRHEDLVAQLNTFMDEHKVLETVAEHRKIERQITAGAFDFKAVDPGKMRGPDSPVAHFFKGVETQVEEDMTDELADQILKEVPVDRSDLTDLITPNNQAEQKPPSYMEQALKGAEKLRKKEKE</sequence>
<dbReference type="AlphaFoldDB" id="A0A0F9GYD7"/>
<accession>A0A0F9GYD7</accession>
<organism evidence="1">
    <name type="scientific">marine sediment metagenome</name>
    <dbReference type="NCBI Taxonomy" id="412755"/>
    <lineage>
        <taxon>unclassified sequences</taxon>
        <taxon>metagenomes</taxon>
        <taxon>ecological metagenomes</taxon>
    </lineage>
</organism>
<name>A0A0F9GYD7_9ZZZZ</name>
<evidence type="ECO:0000313" key="1">
    <source>
        <dbReference type="EMBL" id="KKM03795.1"/>
    </source>
</evidence>